<evidence type="ECO:0000256" key="7">
    <source>
        <dbReference type="ARBA" id="ARBA00039145"/>
    </source>
</evidence>
<evidence type="ECO:0000256" key="2">
    <source>
        <dbReference type="ARBA" id="ARBA00022563"/>
    </source>
</evidence>
<comment type="similarity">
    <text evidence="6">Belongs to the short-chain dehydrogenases/reductases (SDR) family. FolM subfamily.</text>
</comment>
<gene>
    <name evidence="12" type="ORF">RM531_10565</name>
</gene>
<comment type="catalytic activity">
    <reaction evidence="10">
        <text>(6S)-5,6,7,8-tetrahydrofolate + NADP(+) = 7,8-dihydrofolate + NADPH + H(+)</text>
        <dbReference type="Rhea" id="RHEA:15009"/>
        <dbReference type="ChEBI" id="CHEBI:15378"/>
        <dbReference type="ChEBI" id="CHEBI:57451"/>
        <dbReference type="ChEBI" id="CHEBI:57453"/>
        <dbReference type="ChEBI" id="CHEBI:57783"/>
        <dbReference type="ChEBI" id="CHEBI:58349"/>
        <dbReference type="EC" id="1.5.1.3"/>
    </reaction>
</comment>
<organism evidence="12 13">
    <name type="scientific">Spectribacter acetivorans</name>
    <dbReference type="NCBI Taxonomy" id="3075603"/>
    <lineage>
        <taxon>Bacteria</taxon>
        <taxon>Pseudomonadati</taxon>
        <taxon>Pseudomonadota</taxon>
        <taxon>Gammaproteobacteria</taxon>
        <taxon>Salinisphaerales</taxon>
        <taxon>Salinisphaeraceae</taxon>
        <taxon>Spectribacter</taxon>
    </lineage>
</organism>
<evidence type="ECO:0000256" key="5">
    <source>
        <dbReference type="ARBA" id="ARBA00037508"/>
    </source>
</evidence>
<accession>A0ABU3BAR4</accession>
<protein>
    <recommendedName>
        <fullName evidence="8">Dihydromonapterin reductase</fullName>
        <ecNumber evidence="1">1.5.1.3</ecNumber>
        <ecNumber evidence="7">1.5.1.50</ecNumber>
    </recommendedName>
    <alternativeName>
        <fullName evidence="9">Dihydrofolate reductase</fullName>
    </alternativeName>
</protein>
<dbReference type="PANTHER" id="PTHR43639:SF6">
    <property type="entry name" value="DIHYDROMONAPTERIN REDUCTASE"/>
    <property type="match status" value="1"/>
</dbReference>
<evidence type="ECO:0000256" key="8">
    <source>
        <dbReference type="ARBA" id="ARBA00039631"/>
    </source>
</evidence>
<dbReference type="EMBL" id="JAVRHY010000009">
    <property type="protein sequence ID" value="MDT0618917.1"/>
    <property type="molecule type" value="Genomic_DNA"/>
</dbReference>
<dbReference type="EC" id="1.5.1.50" evidence="7"/>
<keyword evidence="13" id="KW-1185">Reference proteome</keyword>
<comment type="catalytic activity">
    <reaction evidence="11">
        <text>7,8-dihydromonapterin + NADPH + H(+) = 5,6,7,8-tetrahydromonapterin + NADP(+)</text>
        <dbReference type="Rhea" id="RHEA:34847"/>
        <dbReference type="ChEBI" id="CHEBI:15378"/>
        <dbReference type="ChEBI" id="CHEBI:57783"/>
        <dbReference type="ChEBI" id="CHEBI:58349"/>
        <dbReference type="ChEBI" id="CHEBI:71175"/>
        <dbReference type="ChEBI" id="CHEBI:71177"/>
        <dbReference type="EC" id="1.5.1.50"/>
    </reaction>
</comment>
<reference evidence="12 13" key="1">
    <citation type="submission" date="2023-09" db="EMBL/GenBank/DDBJ databases">
        <authorList>
            <person name="Rey-Velasco X."/>
        </authorList>
    </citation>
    <scope>NUCLEOTIDE SEQUENCE [LARGE SCALE GENOMIC DNA]</scope>
    <source>
        <strain evidence="12 13">P385</strain>
    </source>
</reference>
<evidence type="ECO:0000256" key="1">
    <source>
        <dbReference type="ARBA" id="ARBA00012856"/>
    </source>
</evidence>
<keyword evidence="2" id="KW-0554">One-carbon metabolism</keyword>
<dbReference type="InterPro" id="IPR002347">
    <property type="entry name" value="SDR_fam"/>
</dbReference>
<evidence type="ECO:0000256" key="10">
    <source>
        <dbReference type="ARBA" id="ARBA00048873"/>
    </source>
</evidence>
<keyword evidence="3" id="KW-0521">NADP</keyword>
<proteinExistence type="inferred from homology"/>
<evidence type="ECO:0000256" key="6">
    <source>
        <dbReference type="ARBA" id="ARBA00038212"/>
    </source>
</evidence>
<sequence length="241" mass="25636">MSSDRAPLFITGAGRNVGAHIARRLLADGLPVIAHYRTATDEVDALAAAGAMLVRGSLDDEAGIRAVTDAVNGHTPRLSGLIHNASRFEPTPDDPGTAAAAFADYWAVHMLAPYLLTTLLTPALEPVGDRASDVVMITDIYADDPTPKHDIYCATKAGLQNLALSFAKRLGPGIKVNAIQPGPISFTDWHQPEARQRILADTLLGRAGNPEAIYRAVRGLMDNDYITGAILPVDGGRRLGR</sequence>
<evidence type="ECO:0000256" key="11">
    <source>
        <dbReference type="ARBA" id="ARBA00049376"/>
    </source>
</evidence>
<dbReference type="PANTHER" id="PTHR43639">
    <property type="entry name" value="OXIDOREDUCTASE, SHORT-CHAIN DEHYDROGENASE/REDUCTASE FAMILY (AFU_ORTHOLOGUE AFUA_5G02870)"/>
    <property type="match status" value="1"/>
</dbReference>
<dbReference type="PRINTS" id="PR00081">
    <property type="entry name" value="GDHRDH"/>
</dbReference>
<evidence type="ECO:0000313" key="12">
    <source>
        <dbReference type="EMBL" id="MDT0618917.1"/>
    </source>
</evidence>
<name>A0ABU3BAR4_9GAMM</name>
<dbReference type="RefSeq" id="WP_311659179.1">
    <property type="nucleotide sequence ID" value="NZ_JAVRHY010000009.1"/>
</dbReference>
<dbReference type="Gene3D" id="3.40.50.720">
    <property type="entry name" value="NAD(P)-binding Rossmann-like Domain"/>
    <property type="match status" value="1"/>
</dbReference>
<comment type="function">
    <text evidence="5">Catalyzes the reduction of dihydromonapterin to tetrahydromonapterin. Also has lower activity with dihydrofolate.</text>
</comment>
<evidence type="ECO:0000256" key="3">
    <source>
        <dbReference type="ARBA" id="ARBA00022857"/>
    </source>
</evidence>
<keyword evidence="4" id="KW-0560">Oxidoreductase</keyword>
<dbReference type="SUPFAM" id="SSF51735">
    <property type="entry name" value="NAD(P)-binding Rossmann-fold domains"/>
    <property type="match status" value="1"/>
</dbReference>
<dbReference type="Proteomes" id="UP001259982">
    <property type="component" value="Unassembled WGS sequence"/>
</dbReference>
<comment type="caution">
    <text evidence="12">The sequence shown here is derived from an EMBL/GenBank/DDBJ whole genome shotgun (WGS) entry which is preliminary data.</text>
</comment>
<dbReference type="EC" id="1.5.1.3" evidence="1"/>
<dbReference type="Pfam" id="PF13561">
    <property type="entry name" value="adh_short_C2"/>
    <property type="match status" value="1"/>
</dbReference>
<evidence type="ECO:0000256" key="9">
    <source>
        <dbReference type="ARBA" id="ARBA00042299"/>
    </source>
</evidence>
<dbReference type="InterPro" id="IPR036291">
    <property type="entry name" value="NAD(P)-bd_dom_sf"/>
</dbReference>
<dbReference type="PROSITE" id="PS00061">
    <property type="entry name" value="ADH_SHORT"/>
    <property type="match status" value="1"/>
</dbReference>
<dbReference type="InterPro" id="IPR020904">
    <property type="entry name" value="Sc_DH/Rdtase_CS"/>
</dbReference>
<evidence type="ECO:0000313" key="13">
    <source>
        <dbReference type="Proteomes" id="UP001259982"/>
    </source>
</evidence>
<evidence type="ECO:0000256" key="4">
    <source>
        <dbReference type="ARBA" id="ARBA00023002"/>
    </source>
</evidence>